<dbReference type="RefSeq" id="WP_147389823.1">
    <property type="nucleotide sequence ID" value="NZ_AQHF01000034.1"/>
</dbReference>
<dbReference type="PANTHER" id="PTHR41775:SF1">
    <property type="entry name" value="PEPTIDASE M6-LIKE DOMAIN-CONTAINING PROTEIN"/>
    <property type="match status" value="1"/>
</dbReference>
<dbReference type="PROSITE" id="PS50093">
    <property type="entry name" value="PKD"/>
    <property type="match status" value="3"/>
</dbReference>
<dbReference type="Gene3D" id="2.60.40.10">
    <property type="entry name" value="Immunoglobulins"/>
    <property type="match status" value="3"/>
</dbReference>
<dbReference type="InterPro" id="IPR020008">
    <property type="entry name" value="GlyGly_CTERM"/>
</dbReference>
<evidence type="ECO:0000259" key="2">
    <source>
        <dbReference type="PROSITE" id="PS50093"/>
    </source>
</evidence>
<dbReference type="GO" id="GO:0006508">
    <property type="term" value="P:proteolysis"/>
    <property type="evidence" value="ECO:0007669"/>
    <property type="project" value="InterPro"/>
</dbReference>
<reference evidence="3 4" key="1">
    <citation type="submission" date="2015-06" db="EMBL/GenBank/DDBJ databases">
        <title>Genome sequence of Pseudoalteromonas peptidolytica.</title>
        <authorList>
            <person name="Xie B.-B."/>
            <person name="Rong J.-C."/>
            <person name="Qin Q.-L."/>
            <person name="Zhang Y.-Z."/>
        </authorList>
    </citation>
    <scope>NUCLEOTIDE SEQUENCE [LARGE SCALE GENOMIC DNA]</scope>
    <source>
        <strain evidence="3 4">F12-50-A1</strain>
    </source>
</reference>
<accession>A0A8I0N0N2</accession>
<dbReference type="SMART" id="SM00089">
    <property type="entry name" value="PKD"/>
    <property type="match status" value="3"/>
</dbReference>
<dbReference type="Proteomes" id="UP000660708">
    <property type="component" value="Unassembled WGS sequence"/>
</dbReference>
<evidence type="ECO:0000313" key="3">
    <source>
        <dbReference type="EMBL" id="MBE0348792.1"/>
    </source>
</evidence>
<dbReference type="PANTHER" id="PTHR41775">
    <property type="entry name" value="SECRETED PROTEIN-RELATED"/>
    <property type="match status" value="1"/>
</dbReference>
<dbReference type="EMBL" id="AQHF01000034">
    <property type="protein sequence ID" value="MBE0348792.1"/>
    <property type="molecule type" value="Genomic_DNA"/>
</dbReference>
<evidence type="ECO:0000313" key="4">
    <source>
        <dbReference type="Proteomes" id="UP000660708"/>
    </source>
</evidence>
<dbReference type="InterPro" id="IPR008757">
    <property type="entry name" value="Peptidase_M6-like_domain"/>
</dbReference>
<feature type="domain" description="PKD" evidence="2">
    <location>
        <begin position="742"/>
        <end position="790"/>
    </location>
</feature>
<organism evidence="3 4">
    <name type="scientific">Pseudoalteromonas peptidolytica F12-50-A1</name>
    <dbReference type="NCBI Taxonomy" id="1315280"/>
    <lineage>
        <taxon>Bacteria</taxon>
        <taxon>Pseudomonadati</taxon>
        <taxon>Pseudomonadota</taxon>
        <taxon>Gammaproteobacteria</taxon>
        <taxon>Alteromonadales</taxon>
        <taxon>Pseudoalteromonadaceae</taxon>
        <taxon>Pseudoalteromonas</taxon>
    </lineage>
</organism>
<dbReference type="InterPro" id="IPR048665">
    <property type="entry name" value="InhA-like_VEG"/>
</dbReference>
<dbReference type="SUPFAM" id="SSF55486">
    <property type="entry name" value="Metalloproteases ('zincins'), catalytic domain"/>
    <property type="match status" value="1"/>
</dbReference>
<dbReference type="Pfam" id="PF18911">
    <property type="entry name" value="PKD_4"/>
    <property type="match status" value="3"/>
</dbReference>
<evidence type="ECO:0000256" key="1">
    <source>
        <dbReference type="SAM" id="SignalP"/>
    </source>
</evidence>
<feature type="domain" description="PKD" evidence="2">
    <location>
        <begin position="874"/>
        <end position="960"/>
    </location>
</feature>
<dbReference type="NCBIfam" id="TIGR03501">
    <property type="entry name" value="GlyGly_CTERM"/>
    <property type="match status" value="1"/>
</dbReference>
<feature type="domain" description="PKD" evidence="2">
    <location>
        <begin position="821"/>
        <end position="881"/>
    </location>
</feature>
<sequence>MNIFNLGMLCAMLLVSTAAPAQVLYRDQVIYWQEKKLGRALSDYERGVVLSEYIKGKPITQDIKTPYAIKSALGGISKLSKQYNTPATTQVLNEAKVLAILVDFPDLPYNQNRLNPNDTDMYYASYPVSHYQGLLYSNNGYSGPNGEALQSATQYYQAVSGGSFKIVGNAFGWVSADQNAAYYGRQEGNTRDLRPEELVFEAVTKAVSEFNIDLSEYDKTDLNDIDGDGNRLEPDGVVDHVMLFHSSIGQEAGGGVLDGDAIWSHRFFVFDENNQPKSIPNTSYKIYNYTINPIDAAIGVVVHEFGHDLGLPDEYDLNSNDIGEPVALWSVMSSGSYLGQLSGSQPTQFSPKSLEFLQQNYAGNWIAQSEYTLDDINTEQTISLTDIGVNESTTNQIKITLPAELEPFIAPLDGNYHYYSGQGDKLNNSASFALTLPNAADISLTMLADYSIELNYDVFQVTINGQPISGNTTKATHPNYAGITNYMDGESSAFGSNPITLSFDLSSYKGQTVTIGLLYRTDAFETLKGVLIDNIQIIADGAQVYLNTAESTNELQYSGFRKISRYRATQSNAYYAHLRSFRGIDSGLSLTGYNSGVLLWYSNNNESNNSTSLHPGSGDMLVVDQDQNPIYKSDGASLATSVIQVKDATLRLDEQKPGLGDQNLAAISIFNDTQDYSFTQQKESGVVLPAFGVQVLLKSISEDASSAEVSLVYTNDPQIAQAQSQNTVTFSVKGLALNESDTFSWNFGDGQTSNALSPTHSYQNTGSYSVLFTRTKIDGSSSSLNTIANVGNVVVLPLSINQIAATANGERILFNADINGGKPPYQLQWNFGDNQTAAVNPIEHSFEFSGNYTVTLNVTDADGATVSSTKSVDVIVPLQVDATATISNLQANFNASASGGDGNYQAQWQFGDGMQGVGLSTTHSYDQAGTYSVLLTLSDGLGQSVNANVDVVVTAPITQPDTIDNTNESSSGGAMGWLLLLIAIVMGLKRKQS</sequence>
<dbReference type="Pfam" id="PF20774">
    <property type="entry name" value="InhA-like_VEG"/>
    <property type="match status" value="1"/>
</dbReference>
<feature type="signal peptide" evidence="1">
    <location>
        <begin position="1"/>
        <end position="21"/>
    </location>
</feature>
<name>A0A8I0N0N2_9GAMM</name>
<dbReference type="InterPro" id="IPR000601">
    <property type="entry name" value="PKD_dom"/>
</dbReference>
<keyword evidence="1" id="KW-0732">Signal</keyword>
<dbReference type="InterPro" id="IPR022409">
    <property type="entry name" value="PKD/Chitinase_dom"/>
</dbReference>
<protein>
    <submittedName>
        <fullName evidence="3">Immune inhibitor A</fullName>
    </submittedName>
</protein>
<dbReference type="InterPro" id="IPR013783">
    <property type="entry name" value="Ig-like_fold"/>
</dbReference>
<dbReference type="CDD" id="cd00146">
    <property type="entry name" value="PKD"/>
    <property type="match status" value="3"/>
</dbReference>
<dbReference type="GO" id="GO:0008233">
    <property type="term" value="F:peptidase activity"/>
    <property type="evidence" value="ECO:0007669"/>
    <property type="project" value="InterPro"/>
</dbReference>
<feature type="chain" id="PRO_5034671583" evidence="1">
    <location>
        <begin position="22"/>
        <end position="993"/>
    </location>
</feature>
<comment type="caution">
    <text evidence="3">The sequence shown here is derived from an EMBL/GenBank/DDBJ whole genome shotgun (WGS) entry which is preliminary data.</text>
</comment>
<keyword evidence="4" id="KW-1185">Reference proteome</keyword>
<dbReference type="AlphaFoldDB" id="A0A8I0N0N2"/>
<proteinExistence type="predicted"/>
<dbReference type="InterPro" id="IPR035986">
    <property type="entry name" value="PKD_dom_sf"/>
</dbReference>
<dbReference type="Pfam" id="PF20773">
    <property type="entry name" value="InhA-like_MAM"/>
    <property type="match status" value="1"/>
</dbReference>
<dbReference type="Pfam" id="PF05547">
    <property type="entry name" value="Peptidase_M6"/>
    <property type="match status" value="1"/>
</dbReference>
<dbReference type="SUPFAM" id="SSF49299">
    <property type="entry name" value="PKD domain"/>
    <property type="match status" value="3"/>
</dbReference>
<gene>
    <name evidence="3" type="primary">ina</name>
    <name evidence="3" type="ORF">PPEP_b0622</name>
</gene>
<dbReference type="NCBIfam" id="TIGR03296">
    <property type="entry name" value="M6dom_TIGR03296"/>
    <property type="match status" value="1"/>
</dbReference>